<dbReference type="EC" id="3.1.4.3" evidence="1"/>
<gene>
    <name evidence="1" type="ORF">MBAV_003861</name>
</gene>
<keyword evidence="2" id="KW-1185">Reference proteome</keyword>
<accession>A0A0F3GPU5</accession>
<dbReference type="GO" id="GO:0034480">
    <property type="term" value="F:phosphatidylcholine phospholipase C activity"/>
    <property type="evidence" value="ECO:0007669"/>
    <property type="project" value="UniProtKB-EC"/>
</dbReference>
<dbReference type="EMBL" id="LACI01001672">
    <property type="protein sequence ID" value="KJU83950.1"/>
    <property type="molecule type" value="Genomic_DNA"/>
</dbReference>
<dbReference type="InterPro" id="IPR008947">
    <property type="entry name" value="PLipase_C/P1_nuclease_dom_sf"/>
</dbReference>
<dbReference type="Proteomes" id="UP000033423">
    <property type="component" value="Unassembled WGS sequence"/>
</dbReference>
<keyword evidence="1" id="KW-0378">Hydrolase</keyword>
<dbReference type="Gene3D" id="1.10.575.10">
    <property type="entry name" value="P1 Nuclease"/>
    <property type="match status" value="1"/>
</dbReference>
<name>A0A0F3GPU5_9BACT</name>
<comment type="caution">
    <text evidence="1">The sequence shown here is derived from an EMBL/GenBank/DDBJ whole genome shotgun (WGS) entry which is preliminary data.</text>
</comment>
<sequence>MKSKWFMMCVITLSILLTYTGNLMAFKTEVHPLIADKAILQNASKIEGYITGYTGLFQRKDEINNMTFSKWIKKGCEKEDTEPKYLIDILCSHFYNPLTNEAFTTGVCSGTDSAYRWVNNDQENKWSWANARKYFYNGLTLSTEKDRNKAFADAFRALGQAVHLLQDMAVPAHTRLSLHIADLFEVYTYEHINDLEYTQVPYRGSSLNLSILLAPRQLWDGDFYTATALPVGSNTVGLAEYSAANFFSRRTIFKKTASSNVRRYKLRGYSNGYNSGTYRPSS</sequence>
<protein>
    <submittedName>
        <fullName evidence="1">Secreted protein</fullName>
        <ecNumber evidence="1">3.1.4.3</ecNumber>
    </submittedName>
</protein>
<evidence type="ECO:0000313" key="1">
    <source>
        <dbReference type="EMBL" id="KJU83950.1"/>
    </source>
</evidence>
<dbReference type="SUPFAM" id="SSF48537">
    <property type="entry name" value="Phospholipase C/P1 nuclease"/>
    <property type="match status" value="1"/>
</dbReference>
<dbReference type="AlphaFoldDB" id="A0A0F3GPU5"/>
<reference evidence="1 2" key="1">
    <citation type="submission" date="2015-02" db="EMBL/GenBank/DDBJ databases">
        <title>Single-cell genomics of uncultivated deep-branching MTB reveals a conserved set of magnetosome genes.</title>
        <authorList>
            <person name="Kolinko S."/>
            <person name="Richter M."/>
            <person name="Glockner F.O."/>
            <person name="Brachmann A."/>
            <person name="Schuler D."/>
        </authorList>
    </citation>
    <scope>NUCLEOTIDE SEQUENCE [LARGE SCALE GENOMIC DNA]</scope>
    <source>
        <strain evidence="1">TM-1</strain>
    </source>
</reference>
<proteinExistence type="predicted"/>
<organism evidence="1 2">
    <name type="scientific">Candidatus Magnetobacterium bavaricum</name>
    <dbReference type="NCBI Taxonomy" id="29290"/>
    <lineage>
        <taxon>Bacteria</taxon>
        <taxon>Pseudomonadati</taxon>
        <taxon>Nitrospirota</taxon>
        <taxon>Thermodesulfovibrionia</taxon>
        <taxon>Thermodesulfovibrionales</taxon>
        <taxon>Candidatus Magnetobacteriaceae</taxon>
        <taxon>Candidatus Magnetobacterium</taxon>
    </lineage>
</organism>
<evidence type="ECO:0000313" key="2">
    <source>
        <dbReference type="Proteomes" id="UP000033423"/>
    </source>
</evidence>